<dbReference type="InterPro" id="IPR019261">
    <property type="entry name" value="PARG_cat_microbial"/>
</dbReference>
<dbReference type="Proteomes" id="UP001274830">
    <property type="component" value="Unassembled WGS sequence"/>
</dbReference>
<dbReference type="Pfam" id="PF10021">
    <property type="entry name" value="PARG_cat_microb"/>
    <property type="match status" value="1"/>
</dbReference>
<reference evidence="3" key="1">
    <citation type="submission" date="2023-07" db="EMBL/GenBank/DDBJ databases">
        <title>Black Yeasts Isolated from many extreme environments.</title>
        <authorList>
            <person name="Coleine C."/>
            <person name="Stajich J.E."/>
            <person name="Selbmann L."/>
        </authorList>
    </citation>
    <scope>NUCLEOTIDE SEQUENCE</scope>
    <source>
        <strain evidence="3">CCFEE 5485</strain>
    </source>
</reference>
<name>A0AAE0WXM9_9PEZI</name>
<dbReference type="PANTHER" id="PTHR35596">
    <property type="entry name" value="DUF2263 DOMAIN-CONTAINING PROTEIN"/>
    <property type="match status" value="1"/>
</dbReference>
<protein>
    <recommendedName>
        <fullName evidence="2">Microbial-type PARG catalytic domain-containing protein</fullName>
    </recommendedName>
</protein>
<sequence length="557" mass="62187">MGPEPPSYTVMQPAIRRRDERAYRAQQTVDKVIPELLRSCPRARHGIQKSDLVSDPDVPTQHGDRSIACLPEDAPRIRLVCTDTLTAASRMSERPFIGRRIAPDGRTIKQKPNVAILNFASPLNPGGGFLDGANSQEEFVCARTTVYPSLWDSFYRLPQLGAIYTPDVMVFRDSTPEANELLKRDRYFIDVLSAGMLRFPNSKDRIEETREYGCSCGVSYCDRDRDLVIRKMKAVMRVAQLKGAERIVLGAWGCGAYGNPVKEVAKLWRKVIAGSQRQRRPNAERWQGIKEIVFAIPDRKMANEFNDAFTDILLPGWPTQTSDVATPGSDSPCREEEEDAEIASIVLRIQETELQVEESSGPRTKNRLRDILAGLNRDLAQGLAAKRIKEEELTQRADEMVEEDFVNITDIIASDIEDNSLYDFDGGEEGGFGANSSSSDEAPIPETYSFRNAQPPGLDFETSQDEEEMEHDHSSSFLRPQPSPNFDPKTGWFTGSIDQLHGMMKEGGGGGARQASSSHASPVLRPWSSGREIEPFSLEGHGLPEARFEFEARMTRP</sequence>
<evidence type="ECO:0000259" key="2">
    <source>
        <dbReference type="Pfam" id="PF10021"/>
    </source>
</evidence>
<feature type="domain" description="Microbial-type PARG catalytic" evidence="2">
    <location>
        <begin position="70"/>
        <end position="173"/>
    </location>
</feature>
<dbReference type="PANTHER" id="PTHR35596:SF1">
    <property type="entry name" value="MICROBIAL-TYPE PARG CATALYTIC DOMAIN-CONTAINING PROTEIN"/>
    <property type="match status" value="1"/>
</dbReference>
<comment type="caution">
    <text evidence="3">The sequence shown here is derived from an EMBL/GenBank/DDBJ whole genome shotgun (WGS) entry which is preliminary data.</text>
</comment>
<dbReference type="NCBIfam" id="TIGR02452">
    <property type="entry name" value="TIGR02452 family protein"/>
    <property type="match status" value="1"/>
</dbReference>
<evidence type="ECO:0000313" key="4">
    <source>
        <dbReference type="Proteomes" id="UP001274830"/>
    </source>
</evidence>
<dbReference type="InterPro" id="IPR012664">
    <property type="entry name" value="CHP02452"/>
</dbReference>
<gene>
    <name evidence="3" type="ORF">LTR78_000640</name>
</gene>
<evidence type="ECO:0000313" key="3">
    <source>
        <dbReference type="EMBL" id="KAK3680262.1"/>
    </source>
</evidence>
<dbReference type="Gene3D" id="3.40.220.10">
    <property type="entry name" value="Leucine Aminopeptidase, subunit E, domain 1"/>
    <property type="match status" value="1"/>
</dbReference>
<dbReference type="SUPFAM" id="SSF52949">
    <property type="entry name" value="Macro domain-like"/>
    <property type="match status" value="1"/>
</dbReference>
<proteinExistence type="predicted"/>
<dbReference type="InterPro" id="IPR043472">
    <property type="entry name" value="Macro_dom-like"/>
</dbReference>
<dbReference type="EMBL" id="JAUTXT010000001">
    <property type="protein sequence ID" value="KAK3680262.1"/>
    <property type="molecule type" value="Genomic_DNA"/>
</dbReference>
<organism evidence="3 4">
    <name type="scientific">Recurvomyces mirabilis</name>
    <dbReference type="NCBI Taxonomy" id="574656"/>
    <lineage>
        <taxon>Eukaryota</taxon>
        <taxon>Fungi</taxon>
        <taxon>Dikarya</taxon>
        <taxon>Ascomycota</taxon>
        <taxon>Pezizomycotina</taxon>
        <taxon>Dothideomycetes</taxon>
        <taxon>Dothideomycetidae</taxon>
        <taxon>Mycosphaerellales</taxon>
        <taxon>Teratosphaeriaceae</taxon>
        <taxon>Recurvomyces</taxon>
    </lineage>
</organism>
<feature type="region of interest" description="Disordered" evidence="1">
    <location>
        <begin position="422"/>
        <end position="528"/>
    </location>
</feature>
<evidence type="ECO:0000256" key="1">
    <source>
        <dbReference type="SAM" id="MobiDB-lite"/>
    </source>
</evidence>
<dbReference type="AlphaFoldDB" id="A0AAE0WXM9"/>
<accession>A0AAE0WXM9</accession>
<keyword evidence="4" id="KW-1185">Reference proteome</keyword>